<dbReference type="Proteomes" id="UP000189670">
    <property type="component" value="Unassembled WGS sequence"/>
</dbReference>
<dbReference type="Gene3D" id="3.40.710.10">
    <property type="entry name" value="DD-peptidase/beta-lactamase superfamily"/>
    <property type="match status" value="1"/>
</dbReference>
<name>A0A1V1NWC2_9BACT</name>
<evidence type="ECO:0000313" key="3">
    <source>
        <dbReference type="Proteomes" id="UP000189670"/>
    </source>
</evidence>
<reference evidence="3" key="1">
    <citation type="submission" date="2012-11" db="EMBL/GenBank/DDBJ databases">
        <authorList>
            <person name="Lucero-Rivera Y.E."/>
            <person name="Tovar-Ramirez D."/>
        </authorList>
    </citation>
    <scope>NUCLEOTIDE SEQUENCE [LARGE SCALE GENOMIC DNA]</scope>
    <source>
        <strain evidence="3">Araruama</strain>
    </source>
</reference>
<dbReference type="InterPro" id="IPR050789">
    <property type="entry name" value="Diverse_Enzym_Activities"/>
</dbReference>
<organism evidence="2 3">
    <name type="scientific">Candidatus Magnetoglobus multicellularis str. Araruama</name>
    <dbReference type="NCBI Taxonomy" id="890399"/>
    <lineage>
        <taxon>Bacteria</taxon>
        <taxon>Pseudomonadati</taxon>
        <taxon>Thermodesulfobacteriota</taxon>
        <taxon>Desulfobacteria</taxon>
        <taxon>Desulfobacterales</taxon>
        <taxon>Desulfobacteraceae</taxon>
        <taxon>Candidatus Magnetoglobus</taxon>
    </lineage>
</organism>
<feature type="non-terminal residue" evidence="2">
    <location>
        <position position="123"/>
    </location>
</feature>
<dbReference type="InterPro" id="IPR001466">
    <property type="entry name" value="Beta-lactam-related"/>
</dbReference>
<dbReference type="EMBL" id="ATBP01001713">
    <property type="protein sequence ID" value="ETR66845.1"/>
    <property type="molecule type" value="Genomic_DNA"/>
</dbReference>
<sequence>MRKTNILIYIFVGFCFFVVKTKAISDENRQLTNKLDSILSKHFKSDAPGCAVLVSRKEQVVYRKAFGMADLELNVVMQADMVFEIASITKEFTAIAIMQLVEQGKINLEDPIEKYIPDIQHMD</sequence>
<protein>
    <recommendedName>
        <fullName evidence="1">Beta-lactamase-related domain-containing protein</fullName>
    </recommendedName>
</protein>
<accession>A0A1V1NWC2</accession>
<dbReference type="SUPFAM" id="SSF56601">
    <property type="entry name" value="beta-lactamase/transpeptidase-like"/>
    <property type="match status" value="1"/>
</dbReference>
<dbReference type="PANTHER" id="PTHR43283">
    <property type="entry name" value="BETA-LACTAMASE-RELATED"/>
    <property type="match status" value="1"/>
</dbReference>
<feature type="domain" description="Beta-lactamase-related" evidence="1">
    <location>
        <begin position="45"/>
        <end position="118"/>
    </location>
</feature>
<comment type="caution">
    <text evidence="2">The sequence shown here is derived from an EMBL/GenBank/DDBJ whole genome shotgun (WGS) entry which is preliminary data.</text>
</comment>
<evidence type="ECO:0000313" key="2">
    <source>
        <dbReference type="EMBL" id="ETR66845.1"/>
    </source>
</evidence>
<proteinExistence type="predicted"/>
<evidence type="ECO:0000259" key="1">
    <source>
        <dbReference type="Pfam" id="PF00144"/>
    </source>
</evidence>
<dbReference type="Pfam" id="PF00144">
    <property type="entry name" value="Beta-lactamase"/>
    <property type="match status" value="1"/>
</dbReference>
<dbReference type="AlphaFoldDB" id="A0A1V1NWC2"/>
<gene>
    <name evidence="2" type="ORF">OMM_12271</name>
</gene>
<dbReference type="InterPro" id="IPR012338">
    <property type="entry name" value="Beta-lactam/transpept-like"/>
</dbReference>